<dbReference type="Pfam" id="PF12146">
    <property type="entry name" value="Hydrolase_4"/>
    <property type="match status" value="1"/>
</dbReference>
<feature type="domain" description="Serine aminopeptidase S33" evidence="1">
    <location>
        <begin position="80"/>
        <end position="286"/>
    </location>
</feature>
<comment type="caution">
    <text evidence="2">The sequence shown here is derived from an EMBL/GenBank/DDBJ whole genome shotgun (WGS) entry which is preliminary data.</text>
</comment>
<evidence type="ECO:0000313" key="2">
    <source>
        <dbReference type="EMBL" id="KKO09010.1"/>
    </source>
</evidence>
<dbReference type="Gene3D" id="3.40.50.1820">
    <property type="entry name" value="alpha/beta hydrolase"/>
    <property type="match status" value="1"/>
</dbReference>
<dbReference type="InterPro" id="IPR022742">
    <property type="entry name" value="Hydrolase_4"/>
</dbReference>
<reference evidence="2" key="1">
    <citation type="journal article" date="2015" name="Nature">
        <title>Complex archaea that bridge the gap between prokaryotes and eukaryotes.</title>
        <authorList>
            <person name="Spang A."/>
            <person name="Saw J.H."/>
            <person name="Jorgensen S.L."/>
            <person name="Zaremba-Niedzwiedzka K."/>
            <person name="Martijn J."/>
            <person name="Lind A.E."/>
            <person name="van Eijk R."/>
            <person name="Schleper C."/>
            <person name="Guy L."/>
            <person name="Ettema T.J."/>
        </authorList>
    </citation>
    <scope>NUCLEOTIDE SEQUENCE</scope>
</reference>
<sequence length="304" mass="33293">MPVHMIRRFLFIAWLALCLPITAFAQNPPTQHTVTSDGHPLALWEKSVANPKGHILLHHGRTWSALPDFDLQVPGEDLSLMAGFNALGYSVWALDARGYGGTPRDASDWLTPDKAAQDLAVALDWLHERTGQQINVWGWSYGAMVAQLTAQRYPQAIRSVTLFGYPTDPDVEVPVAAQESEPERRINTAEAAASDFIVPGSISEAAIAAYVDAALAADPVRVDWHQLHQWNALEGAALEVPVLLLQAEFDPLANTDAHARLFVNIANPNKQWVVLAGGDHAALLETPRARLIKASVDFIEWLAL</sequence>
<dbReference type="SUPFAM" id="SSF53474">
    <property type="entry name" value="alpha/beta-Hydrolases"/>
    <property type="match status" value="1"/>
</dbReference>
<accession>A0A0F9VY31</accession>
<organism evidence="2">
    <name type="scientific">marine sediment metagenome</name>
    <dbReference type="NCBI Taxonomy" id="412755"/>
    <lineage>
        <taxon>unclassified sequences</taxon>
        <taxon>metagenomes</taxon>
        <taxon>ecological metagenomes</taxon>
    </lineage>
</organism>
<dbReference type="AlphaFoldDB" id="A0A0F9VY31"/>
<dbReference type="EMBL" id="LAZR01000008">
    <property type="protein sequence ID" value="KKO09010.1"/>
    <property type="molecule type" value="Genomic_DNA"/>
</dbReference>
<evidence type="ECO:0000259" key="1">
    <source>
        <dbReference type="Pfam" id="PF12146"/>
    </source>
</evidence>
<name>A0A0F9VY31_9ZZZZ</name>
<dbReference type="PANTHER" id="PTHR43798:SF33">
    <property type="entry name" value="HYDROLASE, PUTATIVE (AFU_ORTHOLOGUE AFUA_2G14860)-RELATED"/>
    <property type="match status" value="1"/>
</dbReference>
<dbReference type="PANTHER" id="PTHR43798">
    <property type="entry name" value="MONOACYLGLYCEROL LIPASE"/>
    <property type="match status" value="1"/>
</dbReference>
<dbReference type="InterPro" id="IPR029058">
    <property type="entry name" value="AB_hydrolase_fold"/>
</dbReference>
<protein>
    <recommendedName>
        <fullName evidence="1">Serine aminopeptidase S33 domain-containing protein</fullName>
    </recommendedName>
</protein>
<dbReference type="GO" id="GO:0016020">
    <property type="term" value="C:membrane"/>
    <property type="evidence" value="ECO:0007669"/>
    <property type="project" value="TreeGrafter"/>
</dbReference>
<proteinExistence type="predicted"/>
<gene>
    <name evidence="2" type="ORF">LCGC14_0041290</name>
</gene>
<dbReference type="InterPro" id="IPR050266">
    <property type="entry name" value="AB_hydrolase_sf"/>
</dbReference>